<accession>A6JNC7</accession>
<organism evidence="1 2">
    <name type="scientific">Rattus norvegicus</name>
    <name type="common">Rat</name>
    <dbReference type="NCBI Taxonomy" id="10116"/>
    <lineage>
        <taxon>Eukaryota</taxon>
        <taxon>Metazoa</taxon>
        <taxon>Chordata</taxon>
        <taxon>Craniata</taxon>
        <taxon>Vertebrata</taxon>
        <taxon>Euteleostomi</taxon>
        <taxon>Mammalia</taxon>
        <taxon>Eutheria</taxon>
        <taxon>Euarchontoglires</taxon>
        <taxon>Glires</taxon>
        <taxon>Rodentia</taxon>
        <taxon>Myomorpha</taxon>
        <taxon>Muroidea</taxon>
        <taxon>Muridae</taxon>
        <taxon>Murinae</taxon>
        <taxon>Rattus</taxon>
    </lineage>
</organism>
<sequence length="42" mass="4833">MCNFGFVSRSTGISFIKIRILSVRNGHERLYRDVGRHKGNLP</sequence>
<evidence type="ECO:0000313" key="1">
    <source>
        <dbReference type="EMBL" id="EDL78441.1"/>
    </source>
</evidence>
<evidence type="ECO:0000313" key="2">
    <source>
        <dbReference type="Proteomes" id="UP000234681"/>
    </source>
</evidence>
<reference evidence="1 2" key="1">
    <citation type="submission" date="2005-09" db="EMBL/GenBank/DDBJ databases">
        <authorList>
            <person name="Mural R.J."/>
            <person name="Li P.W."/>
            <person name="Adams M.D."/>
            <person name="Amanatides P.G."/>
            <person name="Baden-Tillson H."/>
            <person name="Barnstead M."/>
            <person name="Chin S.H."/>
            <person name="Dew I."/>
            <person name="Evans C.A."/>
            <person name="Ferriera S."/>
            <person name="Flanigan M."/>
            <person name="Fosler C."/>
            <person name="Glodek A."/>
            <person name="Gu Z."/>
            <person name="Holt R.A."/>
            <person name="Jennings D."/>
            <person name="Kraft C.L."/>
            <person name="Lu F."/>
            <person name="Nguyen T."/>
            <person name="Nusskern D.R."/>
            <person name="Pfannkoch C.M."/>
            <person name="Sitter C."/>
            <person name="Sutton G.G."/>
            <person name="Venter J.C."/>
            <person name="Wang Z."/>
            <person name="Woodage T."/>
            <person name="Zheng X.H."/>
            <person name="Zhong F."/>
        </authorList>
    </citation>
    <scope>NUCLEOTIDE SEQUENCE [LARGE SCALE GENOMIC DNA]</scope>
    <source>
        <strain>BN</strain>
        <strain evidence="2">Sprague-Dawley</strain>
    </source>
</reference>
<dbReference type="EMBL" id="CH473993">
    <property type="protein sequence ID" value="EDL78441.1"/>
    <property type="molecule type" value="Genomic_DNA"/>
</dbReference>
<gene>
    <name evidence="1" type="primary">Josd3</name>
    <name evidence="1" type="ORF">rCG_31849</name>
</gene>
<protein>
    <submittedName>
        <fullName evidence="1">Josephin domain containing 3, isoform CRA_c</fullName>
    </submittedName>
</protein>
<dbReference type="Proteomes" id="UP000234681">
    <property type="component" value="Chromosome 8"/>
</dbReference>
<name>A6JNC7_RAT</name>
<proteinExistence type="predicted"/>
<dbReference type="AlphaFoldDB" id="A6JNC7"/>